<dbReference type="AlphaFoldDB" id="A0A6A6YF33"/>
<gene>
    <name evidence="2 4" type="ORF">BDZ99DRAFT_465069</name>
</gene>
<evidence type="ECO:0000313" key="3">
    <source>
        <dbReference type="Proteomes" id="UP000504636"/>
    </source>
</evidence>
<name>A0A6A6YF33_9PEZI</name>
<proteinExistence type="predicted"/>
<organism evidence="2">
    <name type="scientific">Mytilinidion resinicola</name>
    <dbReference type="NCBI Taxonomy" id="574789"/>
    <lineage>
        <taxon>Eukaryota</taxon>
        <taxon>Fungi</taxon>
        <taxon>Dikarya</taxon>
        <taxon>Ascomycota</taxon>
        <taxon>Pezizomycotina</taxon>
        <taxon>Dothideomycetes</taxon>
        <taxon>Pleosporomycetidae</taxon>
        <taxon>Mytilinidiales</taxon>
        <taxon>Mytilinidiaceae</taxon>
        <taxon>Mytilinidion</taxon>
    </lineage>
</organism>
<dbReference type="Proteomes" id="UP000504636">
    <property type="component" value="Unplaced"/>
</dbReference>
<feature type="compositionally biased region" description="Polar residues" evidence="1">
    <location>
        <begin position="221"/>
        <end position="232"/>
    </location>
</feature>
<evidence type="ECO:0000256" key="1">
    <source>
        <dbReference type="SAM" id="MobiDB-lite"/>
    </source>
</evidence>
<reference evidence="2 4" key="1">
    <citation type="journal article" date="2020" name="Stud. Mycol.">
        <title>101 Dothideomycetes genomes: a test case for predicting lifestyles and emergence of pathogens.</title>
        <authorList>
            <person name="Haridas S."/>
            <person name="Albert R."/>
            <person name="Binder M."/>
            <person name="Bloem J."/>
            <person name="Labutti K."/>
            <person name="Salamov A."/>
            <person name="Andreopoulos B."/>
            <person name="Baker S."/>
            <person name="Barry K."/>
            <person name="Bills G."/>
            <person name="Bluhm B."/>
            <person name="Cannon C."/>
            <person name="Castanera R."/>
            <person name="Culley D."/>
            <person name="Daum C."/>
            <person name="Ezra D."/>
            <person name="Gonzalez J."/>
            <person name="Henrissat B."/>
            <person name="Kuo A."/>
            <person name="Liang C."/>
            <person name="Lipzen A."/>
            <person name="Lutzoni F."/>
            <person name="Magnuson J."/>
            <person name="Mondo S."/>
            <person name="Nolan M."/>
            <person name="Ohm R."/>
            <person name="Pangilinan J."/>
            <person name="Park H.-J."/>
            <person name="Ramirez L."/>
            <person name="Alfaro M."/>
            <person name="Sun H."/>
            <person name="Tritt A."/>
            <person name="Yoshinaga Y."/>
            <person name="Zwiers L.-H."/>
            <person name="Turgeon B."/>
            <person name="Goodwin S."/>
            <person name="Spatafora J."/>
            <person name="Crous P."/>
            <person name="Grigoriev I."/>
        </authorList>
    </citation>
    <scope>NUCLEOTIDE SEQUENCE</scope>
    <source>
        <strain evidence="2 4">CBS 304.34</strain>
    </source>
</reference>
<reference evidence="4" key="2">
    <citation type="submission" date="2020-04" db="EMBL/GenBank/DDBJ databases">
        <authorList>
            <consortium name="NCBI Genome Project"/>
        </authorList>
    </citation>
    <scope>NUCLEOTIDE SEQUENCE</scope>
    <source>
        <strain evidence="4">CBS 304.34</strain>
    </source>
</reference>
<reference evidence="4" key="3">
    <citation type="submission" date="2025-04" db="UniProtKB">
        <authorList>
            <consortium name="RefSeq"/>
        </authorList>
    </citation>
    <scope>IDENTIFICATION</scope>
    <source>
        <strain evidence="4">CBS 304.34</strain>
    </source>
</reference>
<dbReference type="EMBL" id="MU003705">
    <property type="protein sequence ID" value="KAF2807143.1"/>
    <property type="molecule type" value="Genomic_DNA"/>
</dbReference>
<feature type="compositionally biased region" description="Low complexity" evidence="1">
    <location>
        <begin position="233"/>
        <end position="246"/>
    </location>
</feature>
<feature type="region of interest" description="Disordered" evidence="1">
    <location>
        <begin position="213"/>
        <end position="246"/>
    </location>
</feature>
<keyword evidence="3" id="KW-1185">Reference proteome</keyword>
<sequence length="246" mass="27517">MESETSSLLCLEGFSTGEFLNWTSEFALDVVHAAQERGYVVLHHFCDLLDPIRAKLLEDARGAMATSTILRCFLCLIRSQYMAHIDSSYSAEITDLNDAALAALSGKALKDRFRSFIESFKPGIILYVVIDSVQLLDEYANGNTDRIKKWLMSITKLVEYDKIIVKVLFTSIKSTTSSIDFFEHWENNANSSSSPAADKQLTRDDTFPHQVLRIVDDKKSGTNQASARRQGTPSKPIIPKQPSSVE</sequence>
<accession>A0A6A6YF33</accession>
<evidence type="ECO:0000313" key="4">
    <source>
        <dbReference type="RefSeq" id="XP_033574107.1"/>
    </source>
</evidence>
<dbReference type="OrthoDB" id="10650224at2759"/>
<dbReference type="GeneID" id="54461354"/>
<protein>
    <submittedName>
        <fullName evidence="2 4">Uncharacterized protein</fullName>
    </submittedName>
</protein>
<evidence type="ECO:0000313" key="2">
    <source>
        <dbReference type="EMBL" id="KAF2807143.1"/>
    </source>
</evidence>
<dbReference type="RefSeq" id="XP_033574107.1">
    <property type="nucleotide sequence ID" value="XM_033720461.1"/>
</dbReference>